<dbReference type="GO" id="GO:0003700">
    <property type="term" value="F:DNA-binding transcription factor activity"/>
    <property type="evidence" value="ECO:0007669"/>
    <property type="project" value="InterPro"/>
</dbReference>
<dbReference type="GO" id="GO:0043565">
    <property type="term" value="F:sequence-specific DNA binding"/>
    <property type="evidence" value="ECO:0007669"/>
    <property type="project" value="InterPro"/>
</dbReference>
<dbReference type="InterPro" id="IPR009057">
    <property type="entry name" value="Homeodomain-like_sf"/>
</dbReference>
<gene>
    <name evidence="5" type="ORF">P0Y53_09805</name>
</gene>
<proteinExistence type="predicted"/>
<dbReference type="Pfam" id="PF12833">
    <property type="entry name" value="HTH_18"/>
    <property type="match status" value="1"/>
</dbReference>
<dbReference type="PANTHER" id="PTHR46796">
    <property type="entry name" value="HTH-TYPE TRANSCRIPTIONAL ACTIVATOR RHAS-RELATED"/>
    <property type="match status" value="1"/>
</dbReference>
<dbReference type="Gene3D" id="1.10.10.60">
    <property type="entry name" value="Homeodomain-like"/>
    <property type="match status" value="1"/>
</dbReference>
<dbReference type="Proteomes" id="UP001220610">
    <property type="component" value="Chromosome"/>
</dbReference>
<protein>
    <submittedName>
        <fullName evidence="5">Helix-turn-helix domain-containing protein</fullName>
    </submittedName>
</protein>
<keyword evidence="1" id="KW-0805">Transcription regulation</keyword>
<name>A0AAJ5WT75_9BACT</name>
<dbReference type="SUPFAM" id="SSF46689">
    <property type="entry name" value="Homeodomain-like"/>
    <property type="match status" value="2"/>
</dbReference>
<evidence type="ECO:0000313" key="5">
    <source>
        <dbReference type="EMBL" id="WEK37796.1"/>
    </source>
</evidence>
<evidence type="ECO:0000259" key="4">
    <source>
        <dbReference type="PROSITE" id="PS01124"/>
    </source>
</evidence>
<evidence type="ECO:0000313" key="6">
    <source>
        <dbReference type="Proteomes" id="UP001220610"/>
    </source>
</evidence>
<reference evidence="5" key="1">
    <citation type="submission" date="2023-03" db="EMBL/GenBank/DDBJ databases">
        <title>Andean soil-derived lignocellulolytic bacterial consortium as a source of novel taxa and putative plastic-active enzymes.</title>
        <authorList>
            <person name="Diaz-Garcia L."/>
            <person name="Chuvochina M."/>
            <person name="Feuerriegel G."/>
            <person name="Bunk B."/>
            <person name="Sproer C."/>
            <person name="Streit W.R."/>
            <person name="Rodriguez L.M."/>
            <person name="Overmann J."/>
            <person name="Jimenez D.J."/>
        </authorList>
    </citation>
    <scope>NUCLEOTIDE SEQUENCE</scope>
    <source>
        <strain evidence="5">MAG 7</strain>
    </source>
</reference>
<dbReference type="PROSITE" id="PS01124">
    <property type="entry name" value="HTH_ARAC_FAMILY_2"/>
    <property type="match status" value="1"/>
</dbReference>
<dbReference type="SMART" id="SM00342">
    <property type="entry name" value="HTH_ARAC"/>
    <property type="match status" value="1"/>
</dbReference>
<evidence type="ECO:0000256" key="2">
    <source>
        <dbReference type="ARBA" id="ARBA00023125"/>
    </source>
</evidence>
<dbReference type="EMBL" id="CP119311">
    <property type="protein sequence ID" value="WEK37796.1"/>
    <property type="molecule type" value="Genomic_DNA"/>
</dbReference>
<evidence type="ECO:0000256" key="3">
    <source>
        <dbReference type="ARBA" id="ARBA00023163"/>
    </source>
</evidence>
<dbReference type="InterPro" id="IPR018060">
    <property type="entry name" value="HTH_AraC"/>
</dbReference>
<accession>A0AAJ5WT75</accession>
<organism evidence="5 6">
    <name type="scientific">Candidatus Pseudobacter hemicellulosilyticus</name>
    <dbReference type="NCBI Taxonomy" id="3121375"/>
    <lineage>
        <taxon>Bacteria</taxon>
        <taxon>Pseudomonadati</taxon>
        <taxon>Bacteroidota</taxon>
        <taxon>Chitinophagia</taxon>
        <taxon>Chitinophagales</taxon>
        <taxon>Chitinophagaceae</taxon>
        <taxon>Pseudobacter</taxon>
    </lineage>
</organism>
<feature type="domain" description="HTH araC/xylS-type" evidence="4">
    <location>
        <begin position="162"/>
        <end position="262"/>
    </location>
</feature>
<keyword evidence="3" id="KW-0804">Transcription</keyword>
<sequence length="286" mass="33119">MQLKNYLPSPALRAYVQFFRIVHFTFSGARLPPAKLFPPRPQQYLAFYPFDRELIHFHNNPEPLSAQPAMFSGQQLFANTRHILGNNFLTLHIVFTPAGLHRLTGISAYELTNRFMDAESLLGTATRQLNEQLFHARDYQQMIQYAEVFMQGLINRRNARPQGLDQAAHLLLQDQQLSLSKLAQAACLSPRQLQRQFRERIGLSPKQFARAARFEKSFMLKLRHPDRSWTEIAYECQYSHYQHLALDYQAFTGLSPTAYEALDNQSPERLVGIAEQSYRENRIGAF</sequence>
<evidence type="ECO:0000256" key="1">
    <source>
        <dbReference type="ARBA" id="ARBA00023015"/>
    </source>
</evidence>
<dbReference type="AlphaFoldDB" id="A0AAJ5WT75"/>
<dbReference type="InterPro" id="IPR050204">
    <property type="entry name" value="AraC_XylS_family_regulators"/>
</dbReference>
<keyword evidence="2" id="KW-0238">DNA-binding</keyword>